<dbReference type="AlphaFoldDB" id="A0A562SSB6"/>
<dbReference type="InterPro" id="IPR001296">
    <property type="entry name" value="Glyco_trans_1"/>
</dbReference>
<dbReference type="OrthoDB" id="9810929at2"/>
<dbReference type="Proteomes" id="UP000316778">
    <property type="component" value="Unassembled WGS sequence"/>
</dbReference>
<reference evidence="3 4" key="1">
    <citation type="journal article" date="2013" name="Stand. Genomic Sci.">
        <title>Genomic Encyclopedia of Type Strains, Phase I: The one thousand microbial genomes (KMG-I) project.</title>
        <authorList>
            <person name="Kyrpides N.C."/>
            <person name="Woyke T."/>
            <person name="Eisen J.A."/>
            <person name="Garrity G."/>
            <person name="Lilburn T.G."/>
            <person name="Beck B.J."/>
            <person name="Whitman W.B."/>
            <person name="Hugenholtz P."/>
            <person name="Klenk H.P."/>
        </authorList>
    </citation>
    <scope>NUCLEOTIDE SEQUENCE [LARGE SCALE GENOMIC DNA]</scope>
    <source>
        <strain evidence="3 4">DSM 13484</strain>
    </source>
</reference>
<dbReference type="Pfam" id="PF13439">
    <property type="entry name" value="Glyco_transf_4"/>
    <property type="match status" value="1"/>
</dbReference>
<gene>
    <name evidence="3" type="ORF">LX66_4497</name>
</gene>
<dbReference type="PANTHER" id="PTHR45947:SF14">
    <property type="entry name" value="SLL1723 PROTEIN"/>
    <property type="match status" value="1"/>
</dbReference>
<keyword evidence="4" id="KW-1185">Reference proteome</keyword>
<evidence type="ECO:0000259" key="1">
    <source>
        <dbReference type="Pfam" id="PF00534"/>
    </source>
</evidence>
<dbReference type="InterPro" id="IPR050194">
    <property type="entry name" value="Glycosyltransferase_grp1"/>
</dbReference>
<proteinExistence type="predicted"/>
<evidence type="ECO:0000259" key="2">
    <source>
        <dbReference type="Pfam" id="PF13439"/>
    </source>
</evidence>
<feature type="domain" description="Glycosyl transferase family 1" evidence="1">
    <location>
        <begin position="253"/>
        <end position="369"/>
    </location>
</feature>
<sequence length="432" mass="47212">MQVLMFGWEFPPHISGGLGTACQGITTGLAANDVNVLFVVPKAYGNEPAEKIKLVSASDIAIPAPGRQTQKVQEALTFFEVNCPVVPYLSPEAFAAHSEPEHGIATTVEGTDIPVMRYAFRGGYGKDLMKEVWQYALTASTIAEQHNFDIIHAHDWLSFPAGIMAREASGKPLVVHVHATEFDRSGDNINMQVYETERQGMLKADQVIAVSELTRQTIIHRYHIPAAKVTTIHNAVAPAAKAAAPAGERMFPEKTVSFIGRVTYQKGPAFFIETAAKILRQDKGFRFIMAGSGDLLHAMIAHAARLRISSHFHFTGFLKGAALDRVLSESDVYVMPSVSEPFGISPLEAVRAGVPVIVSRQSGVQEVLQYALKVDGWDTDAMANAIYALARYKGLSSMLRRESAREVAALRWETQGALIRTLYNDVIASFIS</sequence>
<dbReference type="InterPro" id="IPR028098">
    <property type="entry name" value="Glyco_trans_4-like_N"/>
</dbReference>
<dbReference type="RefSeq" id="WP_145717669.1">
    <property type="nucleotide sequence ID" value="NZ_BAAAFY010000002.1"/>
</dbReference>
<name>A0A562SSB6_CHIJA</name>
<evidence type="ECO:0000313" key="4">
    <source>
        <dbReference type="Proteomes" id="UP000316778"/>
    </source>
</evidence>
<dbReference type="Gene3D" id="3.40.50.2000">
    <property type="entry name" value="Glycogen Phosphorylase B"/>
    <property type="match status" value="2"/>
</dbReference>
<evidence type="ECO:0000313" key="3">
    <source>
        <dbReference type="EMBL" id="TWI84135.1"/>
    </source>
</evidence>
<accession>A0A562SSB6</accession>
<dbReference type="Pfam" id="PF00534">
    <property type="entry name" value="Glycos_transf_1"/>
    <property type="match status" value="1"/>
</dbReference>
<dbReference type="SUPFAM" id="SSF53756">
    <property type="entry name" value="UDP-Glycosyltransferase/glycogen phosphorylase"/>
    <property type="match status" value="1"/>
</dbReference>
<dbReference type="CDD" id="cd03801">
    <property type="entry name" value="GT4_PimA-like"/>
    <property type="match status" value="1"/>
</dbReference>
<comment type="caution">
    <text evidence="3">The sequence shown here is derived from an EMBL/GenBank/DDBJ whole genome shotgun (WGS) entry which is preliminary data.</text>
</comment>
<dbReference type="PANTHER" id="PTHR45947">
    <property type="entry name" value="SULFOQUINOVOSYL TRANSFERASE SQD2"/>
    <property type="match status" value="1"/>
</dbReference>
<protein>
    <submittedName>
        <fullName evidence="3">Glycosyltransferase involved in cell wall biosynthesis</fullName>
    </submittedName>
</protein>
<dbReference type="EMBL" id="VLLG01000005">
    <property type="protein sequence ID" value="TWI84135.1"/>
    <property type="molecule type" value="Genomic_DNA"/>
</dbReference>
<keyword evidence="3" id="KW-0808">Transferase</keyword>
<dbReference type="GO" id="GO:0016757">
    <property type="term" value="F:glycosyltransferase activity"/>
    <property type="evidence" value="ECO:0007669"/>
    <property type="project" value="InterPro"/>
</dbReference>
<feature type="domain" description="Glycosyltransferase subfamily 4-like N-terminal" evidence="2">
    <location>
        <begin position="131"/>
        <end position="237"/>
    </location>
</feature>
<organism evidence="3 4">
    <name type="scientific">Chitinophaga japonensis</name>
    <name type="common">Flexibacter japonensis</name>
    <dbReference type="NCBI Taxonomy" id="104662"/>
    <lineage>
        <taxon>Bacteria</taxon>
        <taxon>Pseudomonadati</taxon>
        <taxon>Bacteroidota</taxon>
        <taxon>Chitinophagia</taxon>
        <taxon>Chitinophagales</taxon>
        <taxon>Chitinophagaceae</taxon>
        <taxon>Chitinophaga</taxon>
    </lineage>
</organism>